<name>A0A933NYA0_9HYPH</name>
<accession>A0A933NYA0</accession>
<proteinExistence type="predicted"/>
<organism evidence="1 2">
    <name type="scientific">Devosia nanyangense</name>
    <dbReference type="NCBI Taxonomy" id="1228055"/>
    <lineage>
        <taxon>Bacteria</taxon>
        <taxon>Pseudomonadati</taxon>
        <taxon>Pseudomonadota</taxon>
        <taxon>Alphaproteobacteria</taxon>
        <taxon>Hyphomicrobiales</taxon>
        <taxon>Devosiaceae</taxon>
        <taxon>Devosia</taxon>
    </lineage>
</organism>
<protein>
    <submittedName>
        <fullName evidence="1">Uncharacterized protein</fullName>
    </submittedName>
</protein>
<evidence type="ECO:0000313" key="2">
    <source>
        <dbReference type="Proteomes" id="UP000782610"/>
    </source>
</evidence>
<comment type="caution">
    <text evidence="1">The sequence shown here is derived from an EMBL/GenBank/DDBJ whole genome shotgun (WGS) entry which is preliminary data.</text>
</comment>
<dbReference type="EMBL" id="JACRAF010000025">
    <property type="protein sequence ID" value="MBI4921846.1"/>
    <property type="molecule type" value="Genomic_DNA"/>
</dbReference>
<dbReference type="Proteomes" id="UP000782610">
    <property type="component" value="Unassembled WGS sequence"/>
</dbReference>
<gene>
    <name evidence="1" type="ORF">HY834_08860</name>
</gene>
<sequence length="73" mass="8280">MTDADPDPLWARLVVALLNVLSGRAFDAGREYERKLWEIKAKAAEKTVEQAARETGALSEAEIKEDLNRWRIP</sequence>
<evidence type="ECO:0000313" key="1">
    <source>
        <dbReference type="EMBL" id="MBI4921846.1"/>
    </source>
</evidence>
<reference evidence="1" key="1">
    <citation type="submission" date="2020-07" db="EMBL/GenBank/DDBJ databases">
        <title>Huge and variable diversity of episymbiotic CPR bacteria and DPANN archaea in groundwater ecosystems.</title>
        <authorList>
            <person name="He C.Y."/>
            <person name="Keren R."/>
            <person name="Whittaker M."/>
            <person name="Farag I.F."/>
            <person name="Doudna J."/>
            <person name="Cate J.H.D."/>
            <person name="Banfield J.F."/>
        </authorList>
    </citation>
    <scope>NUCLEOTIDE SEQUENCE</scope>
    <source>
        <strain evidence="1">NC_groundwater_1586_Pr3_B-0.1um_66_15</strain>
    </source>
</reference>
<dbReference type="AlphaFoldDB" id="A0A933NYA0"/>